<reference evidence="14" key="1">
    <citation type="journal article" date="2019" name="Int. J. Syst. Evol. Microbiol.">
        <title>The Global Catalogue of Microorganisms (GCM) 10K type strain sequencing project: providing services to taxonomists for standard genome sequencing and annotation.</title>
        <authorList>
            <consortium name="The Broad Institute Genomics Platform"/>
            <consortium name="The Broad Institute Genome Sequencing Center for Infectious Disease"/>
            <person name="Wu L."/>
            <person name="Ma J."/>
        </authorList>
    </citation>
    <scope>NUCLEOTIDE SEQUENCE [LARGE SCALE GENOMIC DNA]</scope>
    <source>
        <strain evidence="14">JCM 16904</strain>
    </source>
</reference>
<dbReference type="Pfam" id="PF00487">
    <property type="entry name" value="FA_desaturase"/>
    <property type="match status" value="1"/>
</dbReference>
<comment type="subcellular location">
    <subcellularLocation>
        <location evidence="1">Membrane</location>
        <topology evidence="1">Multi-pass membrane protein</topology>
    </subcellularLocation>
</comment>
<evidence type="ECO:0000256" key="4">
    <source>
        <dbReference type="ARBA" id="ARBA00022832"/>
    </source>
</evidence>
<dbReference type="Proteomes" id="UP001500902">
    <property type="component" value="Unassembled WGS sequence"/>
</dbReference>
<keyword evidence="5 11" id="KW-1133">Transmembrane helix</keyword>
<evidence type="ECO:0000256" key="2">
    <source>
        <dbReference type="ARBA" id="ARBA00008749"/>
    </source>
</evidence>
<feature type="domain" description="Fatty acid desaturase" evidence="12">
    <location>
        <begin position="7"/>
        <end position="157"/>
    </location>
</feature>
<organism evidence="13 14">
    <name type="scientific">Nonomuraea antimicrobica</name>
    <dbReference type="NCBI Taxonomy" id="561173"/>
    <lineage>
        <taxon>Bacteria</taxon>
        <taxon>Bacillati</taxon>
        <taxon>Actinomycetota</taxon>
        <taxon>Actinomycetes</taxon>
        <taxon>Streptosporangiales</taxon>
        <taxon>Streptosporangiaceae</taxon>
        <taxon>Nonomuraea</taxon>
    </lineage>
</organism>
<evidence type="ECO:0000256" key="1">
    <source>
        <dbReference type="ARBA" id="ARBA00004141"/>
    </source>
</evidence>
<evidence type="ECO:0000256" key="6">
    <source>
        <dbReference type="ARBA" id="ARBA00023002"/>
    </source>
</evidence>
<keyword evidence="8" id="KW-0443">Lipid metabolism</keyword>
<evidence type="ECO:0000313" key="14">
    <source>
        <dbReference type="Proteomes" id="UP001500902"/>
    </source>
</evidence>
<keyword evidence="14" id="KW-1185">Reference proteome</keyword>
<feature type="transmembrane region" description="Helical" evidence="11">
    <location>
        <begin position="149"/>
        <end position="171"/>
    </location>
</feature>
<evidence type="ECO:0000256" key="11">
    <source>
        <dbReference type="SAM" id="Phobius"/>
    </source>
</evidence>
<evidence type="ECO:0000256" key="3">
    <source>
        <dbReference type="ARBA" id="ARBA00022692"/>
    </source>
</evidence>
<keyword evidence="6" id="KW-0560">Oxidoreductase</keyword>
<feature type="region of interest" description="Disordered" evidence="10">
    <location>
        <begin position="92"/>
        <end position="113"/>
    </location>
</feature>
<sequence>MRSWSSLGVTVGFHRLLTHSSFTGRPWLRMTLAVAGSMSFQGNVIDWVAVHRRHHAFTDRPGDPHSPYRYGTGLRGQLRGLAHAHLGRLLADDPPPGRALRSEPATDPMQPSMHRQRSSAMGIIAWITLGLVAGWVARMLVPGKDPQGLIITFVLGIAGALLGGLVATQVFHLSGIQGFFDLSTWLCAIVGAAVLLFGHNLIIGRRSDDRAGRR</sequence>
<name>A0ABP7BM41_9ACTN</name>
<evidence type="ECO:0000256" key="7">
    <source>
        <dbReference type="ARBA" id="ARBA00023004"/>
    </source>
</evidence>
<dbReference type="InterPro" id="IPR005804">
    <property type="entry name" value="FA_desaturase_dom"/>
</dbReference>
<evidence type="ECO:0000256" key="9">
    <source>
        <dbReference type="ARBA" id="ARBA00023136"/>
    </source>
</evidence>
<evidence type="ECO:0000259" key="12">
    <source>
        <dbReference type="Pfam" id="PF00487"/>
    </source>
</evidence>
<dbReference type="InterPro" id="IPR015876">
    <property type="entry name" value="Acyl-CoA_DS"/>
</dbReference>
<gene>
    <name evidence="13" type="ORF">GCM10022224_026550</name>
</gene>
<evidence type="ECO:0000256" key="10">
    <source>
        <dbReference type="SAM" id="MobiDB-lite"/>
    </source>
</evidence>
<comment type="caution">
    <text evidence="13">The sequence shown here is derived from an EMBL/GenBank/DDBJ whole genome shotgun (WGS) entry which is preliminary data.</text>
</comment>
<accession>A0ABP7BM41</accession>
<dbReference type="EMBL" id="BAAAZP010000049">
    <property type="protein sequence ID" value="GAA3661711.1"/>
    <property type="molecule type" value="Genomic_DNA"/>
</dbReference>
<feature type="transmembrane region" description="Helical" evidence="11">
    <location>
        <begin position="119"/>
        <end position="137"/>
    </location>
</feature>
<keyword evidence="4" id="KW-0276">Fatty acid metabolism</keyword>
<dbReference type="PANTHER" id="PTHR11351:SF3">
    <property type="entry name" value="BLL4393 PROTEIN"/>
    <property type="match status" value="1"/>
</dbReference>
<keyword evidence="7" id="KW-0408">Iron</keyword>
<protein>
    <recommendedName>
        <fullName evidence="12">Fatty acid desaturase domain-containing protein</fullName>
    </recommendedName>
</protein>
<feature type="transmembrane region" description="Helical" evidence="11">
    <location>
        <begin position="183"/>
        <end position="204"/>
    </location>
</feature>
<evidence type="ECO:0000256" key="5">
    <source>
        <dbReference type="ARBA" id="ARBA00022989"/>
    </source>
</evidence>
<comment type="similarity">
    <text evidence="2">Belongs to the fatty acid desaturase type 2 family.</text>
</comment>
<proteinExistence type="inferred from homology"/>
<keyword evidence="3 11" id="KW-0812">Transmembrane</keyword>
<evidence type="ECO:0000256" key="8">
    <source>
        <dbReference type="ARBA" id="ARBA00023098"/>
    </source>
</evidence>
<dbReference type="PANTHER" id="PTHR11351">
    <property type="entry name" value="ACYL-COA DESATURASE"/>
    <property type="match status" value="1"/>
</dbReference>
<keyword evidence="9 11" id="KW-0472">Membrane</keyword>
<evidence type="ECO:0000313" key="13">
    <source>
        <dbReference type="EMBL" id="GAA3661711.1"/>
    </source>
</evidence>